<reference evidence="2" key="2">
    <citation type="submission" date="2021-04" db="EMBL/GenBank/DDBJ databases">
        <authorList>
            <person name="Gilroy R."/>
        </authorList>
    </citation>
    <scope>NUCLEOTIDE SEQUENCE</scope>
    <source>
        <strain evidence="2">1282</strain>
    </source>
</reference>
<evidence type="ECO:0000313" key="2">
    <source>
        <dbReference type="EMBL" id="HIY26801.1"/>
    </source>
</evidence>
<evidence type="ECO:0000256" key="1">
    <source>
        <dbReference type="SAM" id="MobiDB-lite"/>
    </source>
</evidence>
<sequence length="59" mass="6302">METTTQAALALLGRLLDRGLIPKETWAAALEALEKRRGKEGAHGPAGRPPRDCPGQEPV</sequence>
<protein>
    <submittedName>
        <fullName evidence="2">Uncharacterized protein</fullName>
    </submittedName>
</protein>
<comment type="caution">
    <text evidence="2">The sequence shown here is derived from an EMBL/GenBank/DDBJ whole genome shotgun (WGS) entry which is preliminary data.</text>
</comment>
<proteinExistence type="predicted"/>
<reference evidence="2" key="1">
    <citation type="journal article" date="2021" name="PeerJ">
        <title>Extensive microbial diversity within the chicken gut microbiome revealed by metagenomics and culture.</title>
        <authorList>
            <person name="Gilroy R."/>
            <person name="Ravi A."/>
            <person name="Getino M."/>
            <person name="Pursley I."/>
            <person name="Horton D.L."/>
            <person name="Alikhan N.F."/>
            <person name="Baker D."/>
            <person name="Gharbi K."/>
            <person name="Hall N."/>
            <person name="Watson M."/>
            <person name="Adriaenssens E.M."/>
            <person name="Foster-Nyarko E."/>
            <person name="Jarju S."/>
            <person name="Secka A."/>
            <person name="Antonio M."/>
            <person name="Oren A."/>
            <person name="Chaudhuri R.R."/>
            <person name="La Ragione R."/>
            <person name="Hildebrand F."/>
            <person name="Pallen M.J."/>
        </authorList>
    </citation>
    <scope>NUCLEOTIDE SEQUENCE</scope>
    <source>
        <strain evidence="2">1282</strain>
    </source>
</reference>
<feature type="region of interest" description="Disordered" evidence="1">
    <location>
        <begin position="36"/>
        <end position="59"/>
    </location>
</feature>
<evidence type="ECO:0000313" key="3">
    <source>
        <dbReference type="Proteomes" id="UP000823915"/>
    </source>
</evidence>
<name>A0A9D2C187_9FIRM</name>
<dbReference type="Proteomes" id="UP000823915">
    <property type="component" value="Unassembled WGS sequence"/>
</dbReference>
<accession>A0A9D2C187</accession>
<organism evidence="2 3">
    <name type="scientific">Candidatus Acutalibacter pullistercoris</name>
    <dbReference type="NCBI Taxonomy" id="2838418"/>
    <lineage>
        <taxon>Bacteria</taxon>
        <taxon>Bacillati</taxon>
        <taxon>Bacillota</taxon>
        <taxon>Clostridia</taxon>
        <taxon>Eubacteriales</taxon>
        <taxon>Acutalibacteraceae</taxon>
        <taxon>Acutalibacter</taxon>
    </lineage>
</organism>
<dbReference type="AlphaFoldDB" id="A0A9D2C187"/>
<dbReference type="EMBL" id="DXDU01000107">
    <property type="protein sequence ID" value="HIY26801.1"/>
    <property type="molecule type" value="Genomic_DNA"/>
</dbReference>
<gene>
    <name evidence="2" type="ORF">H9838_06460</name>
</gene>